<evidence type="ECO:0000313" key="3">
    <source>
        <dbReference type="EMBL" id="HGY94486.1"/>
    </source>
</evidence>
<gene>
    <name evidence="3" type="ORF">ENW50_07355</name>
</gene>
<feature type="transmembrane region" description="Helical" evidence="2">
    <location>
        <begin position="170"/>
        <end position="190"/>
    </location>
</feature>
<dbReference type="EMBL" id="DTKL01000043">
    <property type="protein sequence ID" value="HGY94486.1"/>
    <property type="molecule type" value="Genomic_DNA"/>
</dbReference>
<proteinExistence type="predicted"/>
<keyword evidence="2" id="KW-0812">Transmembrane</keyword>
<keyword evidence="2" id="KW-0472">Membrane</keyword>
<accession>A0A7V5CT53</accession>
<name>A0A7V5CT53_9BACT</name>
<keyword evidence="2" id="KW-1133">Transmembrane helix</keyword>
<comment type="caution">
    <text evidence="3">The sequence shown here is derived from an EMBL/GenBank/DDBJ whole genome shotgun (WGS) entry which is preliminary data.</text>
</comment>
<evidence type="ECO:0000256" key="2">
    <source>
        <dbReference type="SAM" id="Phobius"/>
    </source>
</evidence>
<feature type="coiled-coil region" evidence="1">
    <location>
        <begin position="118"/>
        <end position="145"/>
    </location>
</feature>
<reference evidence="3" key="1">
    <citation type="journal article" date="2020" name="mSystems">
        <title>Genome- and Community-Level Interaction Insights into Carbon Utilization and Element Cycling Functions of Hydrothermarchaeota in Hydrothermal Sediment.</title>
        <authorList>
            <person name="Zhou Z."/>
            <person name="Liu Y."/>
            <person name="Xu W."/>
            <person name="Pan J."/>
            <person name="Luo Z.H."/>
            <person name="Li M."/>
        </authorList>
    </citation>
    <scope>NUCLEOTIDE SEQUENCE [LARGE SCALE GENOMIC DNA]</scope>
    <source>
        <strain evidence="3">SpSt-855</strain>
    </source>
</reference>
<evidence type="ECO:0000256" key="1">
    <source>
        <dbReference type="SAM" id="Coils"/>
    </source>
</evidence>
<organism evidence="3">
    <name type="scientific">Acidobacterium capsulatum</name>
    <dbReference type="NCBI Taxonomy" id="33075"/>
    <lineage>
        <taxon>Bacteria</taxon>
        <taxon>Pseudomonadati</taxon>
        <taxon>Acidobacteriota</taxon>
        <taxon>Terriglobia</taxon>
        <taxon>Terriglobales</taxon>
        <taxon>Acidobacteriaceae</taxon>
        <taxon>Acidobacterium</taxon>
    </lineage>
</organism>
<sequence length="195" mass="21949">MDSKLTTSPSRAHESAVDRLIELASTGKPGQEPVLEAEEMETVHSVQLLERPSVDDLKELAQDPMWKTLLQFKGWLPFITRLLPLLDMATGHAQTSSSTAVALSNDLKQGVGDIQKSQQDLRITLQDQTLQLKRFEDQVARMRESTEKNSIEHSELVEDVKSMQSTFRNLLIVVMLLLLGLMGMVGYLLLQLHNR</sequence>
<protein>
    <submittedName>
        <fullName evidence="3">Uncharacterized protein</fullName>
    </submittedName>
</protein>
<dbReference type="AlphaFoldDB" id="A0A7V5CT53"/>
<keyword evidence="1" id="KW-0175">Coiled coil</keyword>